<dbReference type="Proteomes" id="UP000272400">
    <property type="component" value="Unassembled WGS sequence"/>
</dbReference>
<feature type="binding site" evidence="4">
    <location>
        <begin position="177"/>
        <end position="184"/>
    </location>
    <ligand>
        <name>NAD(+)</name>
        <dbReference type="ChEBI" id="CHEBI:57540"/>
    </ligand>
</feature>
<dbReference type="SUPFAM" id="SSF51905">
    <property type="entry name" value="FAD/NAD(P)-binding domain"/>
    <property type="match status" value="1"/>
</dbReference>
<evidence type="ECO:0000256" key="1">
    <source>
        <dbReference type="ARBA" id="ARBA00007532"/>
    </source>
</evidence>
<dbReference type="InterPro" id="IPR023753">
    <property type="entry name" value="FAD/NAD-binding_dom"/>
</dbReference>
<keyword evidence="3 4" id="KW-0274">FAD</keyword>
<organism evidence="8 9">
    <name type="scientific">Actinocorallia herbida</name>
    <dbReference type="NCBI Taxonomy" id="58109"/>
    <lineage>
        <taxon>Bacteria</taxon>
        <taxon>Bacillati</taxon>
        <taxon>Actinomycetota</taxon>
        <taxon>Actinomycetes</taxon>
        <taxon>Streptosporangiales</taxon>
        <taxon>Thermomonosporaceae</taxon>
        <taxon>Actinocorallia</taxon>
    </lineage>
</organism>
<gene>
    <name evidence="8" type="ORF">EDD29_1659</name>
</gene>
<feature type="disulfide bond" description="Redox-active" evidence="5">
    <location>
        <begin position="42"/>
        <end position="47"/>
    </location>
</feature>
<feature type="binding site" evidence="4">
    <location>
        <position position="200"/>
    </location>
    <ligand>
        <name>NAD(+)</name>
        <dbReference type="ChEBI" id="CHEBI:57540"/>
    </ligand>
</feature>
<feature type="domain" description="Pyridine nucleotide-disulphide oxidoreductase dimerisation" evidence="6">
    <location>
        <begin position="338"/>
        <end position="440"/>
    </location>
</feature>
<feature type="domain" description="FAD/NAD(P)-binding" evidence="7">
    <location>
        <begin position="6"/>
        <end position="316"/>
    </location>
</feature>
<dbReference type="Gene3D" id="3.50.50.60">
    <property type="entry name" value="FAD/NAD(P)-binding domain"/>
    <property type="match status" value="2"/>
</dbReference>
<dbReference type="InterPro" id="IPR016156">
    <property type="entry name" value="FAD/NAD-linked_Rdtase_dimer_sf"/>
</dbReference>
<evidence type="ECO:0000259" key="6">
    <source>
        <dbReference type="Pfam" id="PF02852"/>
    </source>
</evidence>
<dbReference type="OrthoDB" id="9800167at2"/>
<dbReference type="Gene3D" id="3.30.390.30">
    <property type="match status" value="1"/>
</dbReference>
<keyword evidence="9" id="KW-1185">Reference proteome</keyword>
<evidence type="ECO:0000256" key="3">
    <source>
        <dbReference type="ARBA" id="ARBA00022827"/>
    </source>
</evidence>
<dbReference type="GO" id="GO:0003955">
    <property type="term" value="F:NAD(P)H dehydrogenase (quinone) activity"/>
    <property type="evidence" value="ECO:0007669"/>
    <property type="project" value="TreeGrafter"/>
</dbReference>
<dbReference type="InterPro" id="IPR036188">
    <property type="entry name" value="FAD/NAD-bd_sf"/>
</dbReference>
<protein>
    <submittedName>
        <fullName evidence="8">Pyruvate/2-oxoglutarate dehydrogenase complex dihydrolipoamide dehydrogenase (E3) component</fullName>
    </submittedName>
</protein>
<dbReference type="PRINTS" id="PR00368">
    <property type="entry name" value="FADPNR"/>
</dbReference>
<dbReference type="PANTHER" id="PTHR43014:SF2">
    <property type="entry name" value="MERCURIC REDUCTASE"/>
    <property type="match status" value="1"/>
</dbReference>
<sequence length="446" mass="46392">MAEEADVVVVGLGPGGENAAGLLAEAGLSVTAVEAGLVGGECPYYGCVPTKMMVRAADALGEARRVPHFAGRAEVTADFGVAAKRVREQATDDWNDKVAADRLTGKGVTLVRGYGVLTGPREVTVGDRVIRGRKGVLVNPGTAPLVPPIDGLAGTPFWTNRDAVKATEAPVSLIVLGGGAIGVELAQVFARFGTKVTVVEGSERLVAPLEPEAGDLLRKVFEAEGITVHTGARASRVGHDGAEFTLELGGRTVRAERLLVATGRKTDLERLGVAAVGLDPKARSIPVDGRMRAGDGLWAIGDATGKGAFTHVSMYQSAIAVRDILGQDGPEADYHALPHVTFTDPEIGGVGLTEARAREAGIEVRTATTDIGASTRGWIHEAEGFVKLVADGDHLVGAAVAGPYGGEILGFLALAVQARVPVETLKHMIYAYPTFHRAIEATVAEL</sequence>
<evidence type="ECO:0000256" key="4">
    <source>
        <dbReference type="PIRSR" id="PIRSR000350-3"/>
    </source>
</evidence>
<name>A0A3N1CS50_9ACTN</name>
<evidence type="ECO:0000259" key="7">
    <source>
        <dbReference type="Pfam" id="PF07992"/>
    </source>
</evidence>
<dbReference type="RefSeq" id="WP_123663793.1">
    <property type="nucleotide sequence ID" value="NZ_RJKE01000001.1"/>
</dbReference>
<dbReference type="PANTHER" id="PTHR43014">
    <property type="entry name" value="MERCURIC REDUCTASE"/>
    <property type="match status" value="1"/>
</dbReference>
<reference evidence="8 9" key="1">
    <citation type="submission" date="2018-11" db="EMBL/GenBank/DDBJ databases">
        <title>Sequencing the genomes of 1000 actinobacteria strains.</title>
        <authorList>
            <person name="Klenk H.-P."/>
        </authorList>
    </citation>
    <scope>NUCLEOTIDE SEQUENCE [LARGE SCALE GENOMIC DNA]</scope>
    <source>
        <strain evidence="8 9">DSM 44254</strain>
    </source>
</reference>
<comment type="similarity">
    <text evidence="1">Belongs to the class-I pyridine nucleotide-disulfide oxidoreductase family.</text>
</comment>
<keyword evidence="8" id="KW-0670">Pyruvate</keyword>
<feature type="binding site" evidence="4">
    <location>
        <position position="263"/>
    </location>
    <ligand>
        <name>NAD(+)</name>
        <dbReference type="ChEBI" id="CHEBI:57540"/>
    </ligand>
</feature>
<dbReference type="AlphaFoldDB" id="A0A3N1CS50"/>
<dbReference type="PRINTS" id="PR00411">
    <property type="entry name" value="PNDRDTASEI"/>
</dbReference>
<evidence type="ECO:0000256" key="2">
    <source>
        <dbReference type="ARBA" id="ARBA00022630"/>
    </source>
</evidence>
<keyword evidence="4" id="KW-0547">Nucleotide-binding</keyword>
<dbReference type="PIRSF" id="PIRSF000350">
    <property type="entry name" value="Mercury_reductase_MerA"/>
    <property type="match status" value="1"/>
</dbReference>
<evidence type="ECO:0000256" key="5">
    <source>
        <dbReference type="PIRSR" id="PIRSR000350-4"/>
    </source>
</evidence>
<evidence type="ECO:0000313" key="9">
    <source>
        <dbReference type="Proteomes" id="UP000272400"/>
    </source>
</evidence>
<keyword evidence="2" id="KW-0285">Flavoprotein</keyword>
<dbReference type="InterPro" id="IPR004099">
    <property type="entry name" value="Pyr_nucl-diS_OxRdtase_dimer"/>
</dbReference>
<dbReference type="InterPro" id="IPR001100">
    <property type="entry name" value="Pyr_nuc-diS_OxRdtase"/>
</dbReference>
<accession>A0A3N1CS50</accession>
<dbReference type="EMBL" id="RJKE01000001">
    <property type="protein sequence ID" value="ROO84142.1"/>
    <property type="molecule type" value="Genomic_DNA"/>
</dbReference>
<dbReference type="Pfam" id="PF02852">
    <property type="entry name" value="Pyr_redox_dim"/>
    <property type="match status" value="1"/>
</dbReference>
<comment type="caution">
    <text evidence="8">The sequence shown here is derived from an EMBL/GenBank/DDBJ whole genome shotgun (WGS) entry which is preliminary data.</text>
</comment>
<dbReference type="GO" id="GO:0050660">
    <property type="term" value="F:flavin adenine dinucleotide binding"/>
    <property type="evidence" value="ECO:0007669"/>
    <property type="project" value="TreeGrafter"/>
</dbReference>
<feature type="binding site" evidence="4">
    <location>
        <position position="115"/>
    </location>
    <ligand>
        <name>FAD</name>
        <dbReference type="ChEBI" id="CHEBI:57692"/>
    </ligand>
</feature>
<feature type="binding site" evidence="4">
    <location>
        <position position="302"/>
    </location>
    <ligand>
        <name>FAD</name>
        <dbReference type="ChEBI" id="CHEBI:57692"/>
    </ligand>
</feature>
<feature type="binding site" evidence="4">
    <location>
        <position position="51"/>
    </location>
    <ligand>
        <name>FAD</name>
        <dbReference type="ChEBI" id="CHEBI:57692"/>
    </ligand>
</feature>
<dbReference type="SUPFAM" id="SSF55424">
    <property type="entry name" value="FAD/NAD-linked reductases, dimerisation (C-terminal) domain"/>
    <property type="match status" value="1"/>
</dbReference>
<keyword evidence="4" id="KW-0520">NAD</keyword>
<dbReference type="Pfam" id="PF07992">
    <property type="entry name" value="Pyr_redox_2"/>
    <property type="match status" value="1"/>
</dbReference>
<evidence type="ECO:0000313" key="8">
    <source>
        <dbReference type="EMBL" id="ROO84142.1"/>
    </source>
</evidence>
<comment type="cofactor">
    <cofactor evidence="4">
        <name>FAD</name>
        <dbReference type="ChEBI" id="CHEBI:57692"/>
    </cofactor>
    <text evidence="4">Binds 1 FAD per subunit.</text>
</comment>
<proteinExistence type="inferred from homology"/>